<sequence length="108" mass="11751">VATCCLAHSWVERLMRISSNGTMIGEPGFIRGAVARSDPAFTDFQMQALLLSNEVPICKTAQATGNYTTELPPLQAYPGDFIALQYQENGHVTLLQNTQQKGSSGNVY</sequence>
<feature type="non-terminal residue" evidence="2">
    <location>
        <position position="108"/>
    </location>
</feature>
<evidence type="ECO:0000313" key="3">
    <source>
        <dbReference type="Proteomes" id="UP000738349"/>
    </source>
</evidence>
<name>A0A9P9EED8_9HYPO</name>
<proteinExistence type="predicted"/>
<organism evidence="2 3">
    <name type="scientific">Dactylonectria macrodidyma</name>
    <dbReference type="NCBI Taxonomy" id="307937"/>
    <lineage>
        <taxon>Eukaryota</taxon>
        <taxon>Fungi</taxon>
        <taxon>Dikarya</taxon>
        <taxon>Ascomycota</taxon>
        <taxon>Pezizomycotina</taxon>
        <taxon>Sordariomycetes</taxon>
        <taxon>Hypocreomycetidae</taxon>
        <taxon>Hypocreales</taxon>
        <taxon>Nectriaceae</taxon>
        <taxon>Dactylonectria</taxon>
    </lineage>
</organism>
<reference evidence="2" key="1">
    <citation type="journal article" date="2021" name="Nat. Commun.">
        <title>Genetic determinants of endophytism in the Arabidopsis root mycobiome.</title>
        <authorList>
            <person name="Mesny F."/>
            <person name="Miyauchi S."/>
            <person name="Thiergart T."/>
            <person name="Pickel B."/>
            <person name="Atanasova L."/>
            <person name="Karlsson M."/>
            <person name="Huettel B."/>
            <person name="Barry K.W."/>
            <person name="Haridas S."/>
            <person name="Chen C."/>
            <person name="Bauer D."/>
            <person name="Andreopoulos W."/>
            <person name="Pangilinan J."/>
            <person name="LaButti K."/>
            <person name="Riley R."/>
            <person name="Lipzen A."/>
            <person name="Clum A."/>
            <person name="Drula E."/>
            <person name="Henrissat B."/>
            <person name="Kohler A."/>
            <person name="Grigoriev I.V."/>
            <person name="Martin F.M."/>
            <person name="Hacquard S."/>
        </authorList>
    </citation>
    <scope>NUCLEOTIDE SEQUENCE</scope>
    <source>
        <strain evidence="2">MPI-CAGE-AT-0147</strain>
    </source>
</reference>
<gene>
    <name evidence="2" type="ORF">EDB81DRAFT_901760</name>
</gene>
<comment type="caution">
    <text evidence="2">The sequence shown here is derived from an EMBL/GenBank/DDBJ whole genome shotgun (WGS) entry which is preliminary data.</text>
</comment>
<evidence type="ECO:0000259" key="1">
    <source>
        <dbReference type="Pfam" id="PF24320"/>
    </source>
</evidence>
<keyword evidence="3" id="KW-1185">Reference proteome</keyword>
<dbReference type="Proteomes" id="UP000738349">
    <property type="component" value="Unassembled WGS sequence"/>
</dbReference>
<evidence type="ECO:0000313" key="2">
    <source>
        <dbReference type="EMBL" id="KAH7137889.1"/>
    </source>
</evidence>
<dbReference type="AlphaFoldDB" id="A0A9P9EED8"/>
<accession>A0A9P9EED8</accession>
<dbReference type="EMBL" id="JAGMUV010000012">
    <property type="protein sequence ID" value="KAH7137889.1"/>
    <property type="molecule type" value="Genomic_DNA"/>
</dbReference>
<feature type="domain" description="DUF7492" evidence="1">
    <location>
        <begin position="6"/>
        <end position="108"/>
    </location>
</feature>
<feature type="non-terminal residue" evidence="2">
    <location>
        <position position="1"/>
    </location>
</feature>
<protein>
    <recommendedName>
        <fullName evidence="1">DUF7492 domain-containing protein</fullName>
    </recommendedName>
</protein>
<dbReference type="OrthoDB" id="64281at2759"/>
<dbReference type="InterPro" id="IPR055915">
    <property type="entry name" value="DUF7492"/>
</dbReference>
<dbReference type="Pfam" id="PF24320">
    <property type="entry name" value="DUF7492"/>
    <property type="match status" value="1"/>
</dbReference>